<reference evidence="3" key="1">
    <citation type="submission" date="2017-09" db="EMBL/GenBank/DDBJ databases">
        <title>Depth-based differentiation of microbial function through sediment-hosted aquifers and enrichment of novel symbionts in the deep terrestrial subsurface.</title>
        <authorList>
            <person name="Probst A.J."/>
            <person name="Ladd B."/>
            <person name="Jarett J.K."/>
            <person name="Geller-Mcgrath D.E."/>
            <person name="Sieber C.M.K."/>
            <person name="Emerson J.B."/>
            <person name="Anantharaman K."/>
            <person name="Thomas B.C."/>
            <person name="Malmstrom R."/>
            <person name="Stieglmeier M."/>
            <person name="Klingl A."/>
            <person name="Woyke T."/>
            <person name="Ryan C.M."/>
            <person name="Banfield J.F."/>
        </authorList>
    </citation>
    <scope>NUCLEOTIDE SEQUENCE [LARGE SCALE GENOMIC DNA]</scope>
</reference>
<proteinExistence type="predicted"/>
<dbReference type="SUPFAM" id="SSF53448">
    <property type="entry name" value="Nucleotide-diphospho-sugar transferases"/>
    <property type="match status" value="1"/>
</dbReference>
<accession>A0A2M7VB76</accession>
<protein>
    <recommendedName>
        <fullName evidence="1">Glycosyltransferase 2-like domain-containing protein</fullName>
    </recommendedName>
</protein>
<dbReference type="Proteomes" id="UP000231453">
    <property type="component" value="Unassembled WGS sequence"/>
</dbReference>
<evidence type="ECO:0000313" key="3">
    <source>
        <dbReference type="Proteomes" id="UP000231453"/>
    </source>
</evidence>
<dbReference type="CDD" id="cd00761">
    <property type="entry name" value="Glyco_tranf_GTA_type"/>
    <property type="match status" value="1"/>
</dbReference>
<dbReference type="Gene3D" id="3.90.550.10">
    <property type="entry name" value="Spore Coat Polysaccharide Biosynthesis Protein SpsA, Chain A"/>
    <property type="match status" value="1"/>
</dbReference>
<gene>
    <name evidence="2" type="ORF">COX80_01720</name>
</gene>
<dbReference type="AlphaFoldDB" id="A0A2M7VB76"/>
<dbReference type="InterPro" id="IPR050834">
    <property type="entry name" value="Glycosyltransf_2"/>
</dbReference>
<dbReference type="EMBL" id="PFPL01000030">
    <property type="protein sequence ID" value="PIZ96279.1"/>
    <property type="molecule type" value="Genomic_DNA"/>
</dbReference>
<dbReference type="InterPro" id="IPR029044">
    <property type="entry name" value="Nucleotide-diphossugar_trans"/>
</dbReference>
<sequence>MIENSLENLLRKKSNMPKLVSIIIPVYNRAEIFEKSLVSATLQSYGNIEIIVVDDGSEGNVERGMRNVEKNSDVKIIYYRQENAGAPSARNRGFRESKGEYVIFWDADIEAESDMIEKMVEVLDKNQDINFVYSSFILGKKKMLAQVFSPIQLQKNNYIHTSSLIRREDFPMFDEKLKRFQDWDLWLAMVENGKKGKWIDEYLFTIISTGVISDWLPKLAYKKPWRFLPWWSAKVEKYENAKKIIIEKHHLE</sequence>
<organism evidence="2 3">
    <name type="scientific">Candidatus Magasanikbacteria bacterium CG_4_10_14_0_2_um_filter_33_14</name>
    <dbReference type="NCBI Taxonomy" id="1974636"/>
    <lineage>
        <taxon>Bacteria</taxon>
        <taxon>Candidatus Magasanikiibacteriota</taxon>
    </lineage>
</organism>
<dbReference type="Pfam" id="PF00535">
    <property type="entry name" value="Glycos_transf_2"/>
    <property type="match status" value="1"/>
</dbReference>
<name>A0A2M7VB76_9BACT</name>
<dbReference type="PANTHER" id="PTHR43685:SF2">
    <property type="entry name" value="GLYCOSYLTRANSFERASE 2-LIKE DOMAIN-CONTAINING PROTEIN"/>
    <property type="match status" value="1"/>
</dbReference>
<comment type="caution">
    <text evidence="2">The sequence shown here is derived from an EMBL/GenBank/DDBJ whole genome shotgun (WGS) entry which is preliminary data.</text>
</comment>
<dbReference type="PANTHER" id="PTHR43685">
    <property type="entry name" value="GLYCOSYLTRANSFERASE"/>
    <property type="match status" value="1"/>
</dbReference>
<evidence type="ECO:0000259" key="1">
    <source>
        <dbReference type="Pfam" id="PF00535"/>
    </source>
</evidence>
<feature type="domain" description="Glycosyltransferase 2-like" evidence="1">
    <location>
        <begin position="21"/>
        <end position="133"/>
    </location>
</feature>
<dbReference type="InterPro" id="IPR001173">
    <property type="entry name" value="Glyco_trans_2-like"/>
</dbReference>
<evidence type="ECO:0000313" key="2">
    <source>
        <dbReference type="EMBL" id="PIZ96279.1"/>
    </source>
</evidence>